<evidence type="ECO:0000313" key="1">
    <source>
        <dbReference type="EMBL" id="CEI64949.1"/>
    </source>
</evidence>
<evidence type="ECO:0000313" key="2">
    <source>
        <dbReference type="Proteomes" id="UP000245910"/>
    </source>
</evidence>
<accession>A0A2L2T5N4</accession>
<name>A0A2L2T5N4_9HYPO</name>
<sequence>MFSATAHVGPTSNGNDEHCRFLGLAEHVRADSMVLGWIPYSFPSPALLNLTLQIFRKSIPTKSSGFCVATCDVGQTLVNAQYETHITGQKSTWMGILWDATWTDNGPEFAARS</sequence>
<keyword evidence="2" id="KW-1185">Reference proteome</keyword>
<organism evidence="1 2">
    <name type="scientific">Fusarium venenatum</name>
    <dbReference type="NCBI Taxonomy" id="56646"/>
    <lineage>
        <taxon>Eukaryota</taxon>
        <taxon>Fungi</taxon>
        <taxon>Dikarya</taxon>
        <taxon>Ascomycota</taxon>
        <taxon>Pezizomycotina</taxon>
        <taxon>Sordariomycetes</taxon>
        <taxon>Hypocreomycetidae</taxon>
        <taxon>Hypocreales</taxon>
        <taxon>Nectriaceae</taxon>
        <taxon>Fusarium</taxon>
    </lineage>
</organism>
<dbReference type="EMBL" id="LN649229">
    <property type="protein sequence ID" value="CEI64949.1"/>
    <property type="molecule type" value="Genomic_DNA"/>
</dbReference>
<reference evidence="2" key="1">
    <citation type="submission" date="2014-10" db="EMBL/GenBank/DDBJ databases">
        <authorList>
            <person name="King R."/>
        </authorList>
    </citation>
    <scope>NUCLEOTIDE SEQUENCE [LARGE SCALE GENOMIC DNA]</scope>
    <source>
        <strain evidence="2">A3/5</strain>
    </source>
</reference>
<dbReference type="AlphaFoldDB" id="A0A2L2T5N4"/>
<protein>
    <submittedName>
        <fullName evidence="1">Uncharacterized protein</fullName>
    </submittedName>
</protein>
<proteinExistence type="predicted"/>
<dbReference type="Proteomes" id="UP000245910">
    <property type="component" value="Chromosome I"/>
</dbReference>